<proteinExistence type="predicted"/>
<accession>A0A7W2R3H4</accession>
<dbReference type="Pfam" id="PF17678">
    <property type="entry name" value="Glyco_hydro_92N"/>
    <property type="match status" value="1"/>
</dbReference>
<dbReference type="AlphaFoldDB" id="A0A7W2R3H4"/>
<evidence type="ECO:0000256" key="2">
    <source>
        <dbReference type="ARBA" id="ARBA00011245"/>
    </source>
</evidence>
<evidence type="ECO:0000259" key="5">
    <source>
        <dbReference type="Pfam" id="PF17678"/>
    </source>
</evidence>
<keyword evidence="7" id="KW-1185">Reference proteome</keyword>
<dbReference type="InterPro" id="IPR012939">
    <property type="entry name" value="Glyco_hydro_92"/>
</dbReference>
<gene>
    <name evidence="6" type="ORF">H3Z82_08725</name>
</gene>
<feature type="domain" description="Glycosyl hydrolase family 92" evidence="4">
    <location>
        <begin position="273"/>
        <end position="754"/>
    </location>
</feature>
<feature type="domain" description="Glycosyl hydrolase family 92 N-terminal" evidence="5">
    <location>
        <begin position="38"/>
        <end position="267"/>
    </location>
</feature>
<dbReference type="SUPFAM" id="SSF48208">
    <property type="entry name" value="Six-hairpin glycosidases"/>
    <property type="match status" value="1"/>
</dbReference>
<dbReference type="InterPro" id="IPR008928">
    <property type="entry name" value="6-hairpin_glycosidase_sf"/>
</dbReference>
<dbReference type="InterPro" id="IPR005887">
    <property type="entry name" value="GH92_a_mannosidase_put"/>
</dbReference>
<dbReference type="GO" id="GO:0030246">
    <property type="term" value="F:carbohydrate binding"/>
    <property type="evidence" value="ECO:0007669"/>
    <property type="project" value="InterPro"/>
</dbReference>
<dbReference type="Gene3D" id="2.70.98.10">
    <property type="match status" value="1"/>
</dbReference>
<name>A0A7W2R3H4_9FLAO</name>
<protein>
    <submittedName>
        <fullName evidence="6">Glycoside hydrolase family 92 protein</fullName>
    </submittedName>
</protein>
<dbReference type="InterPro" id="IPR014718">
    <property type="entry name" value="GH-type_carb-bd"/>
</dbReference>
<comment type="cofactor">
    <cofactor evidence="1">
        <name>Ca(2+)</name>
        <dbReference type="ChEBI" id="CHEBI:29108"/>
    </cofactor>
</comment>
<dbReference type="PANTHER" id="PTHR12143:SF39">
    <property type="entry name" value="SECRETED PROTEIN"/>
    <property type="match status" value="1"/>
</dbReference>
<dbReference type="NCBIfam" id="TIGR01180">
    <property type="entry name" value="aman2_put"/>
    <property type="match status" value="1"/>
</dbReference>
<dbReference type="Pfam" id="PF07971">
    <property type="entry name" value="Glyco_hydro_92"/>
    <property type="match status" value="1"/>
</dbReference>
<dbReference type="GO" id="GO:0005829">
    <property type="term" value="C:cytosol"/>
    <property type="evidence" value="ECO:0007669"/>
    <property type="project" value="TreeGrafter"/>
</dbReference>
<dbReference type="FunFam" id="3.30.2080.10:FF:000001">
    <property type="entry name" value="Alpha-1,2-mannosidase subfamily"/>
    <property type="match status" value="1"/>
</dbReference>
<dbReference type="GO" id="GO:0006516">
    <property type="term" value="P:glycoprotein catabolic process"/>
    <property type="evidence" value="ECO:0007669"/>
    <property type="project" value="TreeGrafter"/>
</dbReference>
<dbReference type="Gene3D" id="1.20.1610.10">
    <property type="entry name" value="alpha-1,2-mannosidases domains"/>
    <property type="match status" value="1"/>
</dbReference>
<dbReference type="Gene3D" id="3.30.2080.10">
    <property type="entry name" value="GH92 mannosidase domain"/>
    <property type="match status" value="1"/>
</dbReference>
<evidence type="ECO:0000313" key="6">
    <source>
        <dbReference type="EMBL" id="MBA6152804.1"/>
    </source>
</evidence>
<evidence type="ECO:0000259" key="4">
    <source>
        <dbReference type="Pfam" id="PF07971"/>
    </source>
</evidence>
<dbReference type="PROSITE" id="PS51257">
    <property type="entry name" value="PROKAR_LIPOPROTEIN"/>
    <property type="match status" value="1"/>
</dbReference>
<dbReference type="InterPro" id="IPR041371">
    <property type="entry name" value="GH92_N"/>
</dbReference>
<reference evidence="6 7" key="1">
    <citation type="submission" date="2020-07" db="EMBL/GenBank/DDBJ databases">
        <title>Bacterium isolated from marine sediment.</title>
        <authorList>
            <person name="Shang D."/>
        </authorList>
    </citation>
    <scope>NUCLEOTIDE SEQUENCE [LARGE SCALE GENOMIC DNA]</scope>
    <source>
        <strain evidence="6 7">F6074</strain>
    </source>
</reference>
<comment type="caution">
    <text evidence="6">The sequence shown here is derived from an EMBL/GenBank/DDBJ whole genome shotgun (WGS) entry which is preliminary data.</text>
</comment>
<dbReference type="PANTHER" id="PTHR12143">
    <property type="entry name" value="PEPTIDE N-GLYCANASE PNGASE -RELATED"/>
    <property type="match status" value="1"/>
</dbReference>
<sequence length="759" mass="85667">MKSVFYPFGLWIVVFILFLGCKSEPEKTDKVSVNLIDYVDPFIGTAFHGHTFPGPVRPYGMVQLGPDTKLNGWDASSGYHYDDSTIYGFSHTHLSGTGIGDMGDVLLLPFTDDIDKKPIATFNKADESAKVGYYKVAFNNYDVTAELAVTERVGLHKYTFDNDTEKRVLFDLAHTLQRTWGNSNVHNELEVVDSVTIRGLKHTTGWADDHKVYFYAEFSSPFAVEQINIDSVNVSNRAIAKGQDVYAYLKFDALKADEPLQVRVSISSVDTDGAKNNLATELSHWDFDKVRVDTEDAWQKALKKIKVQTKNEDDLTIFYTALYHSMIAPMTYQDVDGRYRGMDKEIHQSPEGVTNYTVYSLWDTFRGLHPLMTIIDEPKSVEWVNNLMLKYQEGGILPMWPLASNYTGTMVGYPAVANIADALSKDLPGIDKTLALEATLNSALYKPWIVEDDALNPKKKSLMPLYNKYANANKHFPADKLIKSVSFGLEMAYYDWCIAEIAKLNNNDSLVAVFEKRAKNYQHYFDPSTGFMRGKNEDGSWVTPFNPRYSSHKESDYTEGNAWQWTWFVPHDVDGIIELSGGRERFTQKLDTLFTTSSEIVGEDASSDITGLIGQYAHGNEPSHHVAYLYTYAGQPWKTQELVDQILNDFYTSEPDGIIGNEDCGQMSAWYILNAMGFYQVAPGNPVYTIGRPIFDKVEIPLDSGKNFTIITENNSPENKYVQAFYVNDVKQNGLFFKHSDIKNGSTLKIVMGNNPKIN</sequence>
<keyword evidence="6" id="KW-0378">Hydrolase</keyword>
<keyword evidence="3" id="KW-0106">Calcium</keyword>
<evidence type="ECO:0000256" key="1">
    <source>
        <dbReference type="ARBA" id="ARBA00001913"/>
    </source>
</evidence>
<dbReference type="InterPro" id="IPR050883">
    <property type="entry name" value="PNGase"/>
</dbReference>
<evidence type="ECO:0000313" key="7">
    <source>
        <dbReference type="Proteomes" id="UP000541857"/>
    </source>
</evidence>
<organism evidence="6 7">
    <name type="scientific">Gelidibacter maritimus</name>
    <dbReference type="NCBI Taxonomy" id="2761487"/>
    <lineage>
        <taxon>Bacteria</taxon>
        <taxon>Pseudomonadati</taxon>
        <taxon>Bacteroidota</taxon>
        <taxon>Flavobacteriia</taxon>
        <taxon>Flavobacteriales</taxon>
        <taxon>Flavobacteriaceae</taxon>
        <taxon>Gelidibacter</taxon>
    </lineage>
</organism>
<dbReference type="GO" id="GO:0005975">
    <property type="term" value="P:carbohydrate metabolic process"/>
    <property type="evidence" value="ECO:0007669"/>
    <property type="project" value="InterPro"/>
</dbReference>
<dbReference type="EMBL" id="JACGLT010000005">
    <property type="protein sequence ID" value="MBA6152804.1"/>
    <property type="molecule type" value="Genomic_DNA"/>
</dbReference>
<comment type="subunit">
    <text evidence="2">Monomer.</text>
</comment>
<evidence type="ECO:0000256" key="3">
    <source>
        <dbReference type="ARBA" id="ARBA00022837"/>
    </source>
</evidence>
<dbReference type="GO" id="GO:0000224">
    <property type="term" value="F:peptide-N4-(N-acetyl-beta-glucosaminyl)asparagine amidase activity"/>
    <property type="evidence" value="ECO:0007669"/>
    <property type="project" value="TreeGrafter"/>
</dbReference>
<dbReference type="Proteomes" id="UP000541857">
    <property type="component" value="Unassembled WGS sequence"/>
</dbReference>
<dbReference type="Gene3D" id="1.20.1050.60">
    <property type="entry name" value="alpha-1,2-mannosidase"/>
    <property type="match status" value="1"/>
</dbReference>